<keyword evidence="8" id="KW-0378">Hydrolase</keyword>
<gene>
    <name evidence="11" type="ORF">M5K25_013210</name>
</gene>
<dbReference type="InterPro" id="IPR026506">
    <property type="entry name" value="GDPGP"/>
</dbReference>
<dbReference type="AlphaFoldDB" id="A0ABD0UZJ9"/>
<proteinExistence type="inferred from homology"/>
<dbReference type="Proteomes" id="UP001552299">
    <property type="component" value="Unassembled WGS sequence"/>
</dbReference>
<comment type="similarity">
    <text evidence="2">Belongs to the GDPGP1 family.</text>
</comment>
<keyword evidence="6" id="KW-0548">Nucleotidyltransferase</keyword>
<sequence length="374" mass="41978">MVSFTCFEGDYPVVKQTTSQEQSKSHEAPLRGFETLVYRVCTTKKNGAYDGFSCTSDDGQSLLDTLILSQWEEHAWMGRLSYDVTSCETKIVGGKKFTAQLNEEWNSNFLKEFEKKAFQSSGGMVKPSYIKNNQEEILFCVASGERERSVLLPLVATPQEGTLIIVNANPIEYGHIFLVPYCHHKRTQSIGGALQLITQIANEVDNSSFRMFYDYFSATNTDRTYFQASYFANPLPVELLPITPIYGSSIDGIQILEVADYPLNALVFASKNLRKLADVVGEICSTLQHRNTVFNLLISDCGTKMFLFPQVHLPVTGHHLHAWECGGYFIYNKSLDFDNASEKEISKWLASVSIDVEGFQSLKQLCCGITAKFS</sequence>
<organism evidence="11 12">
    <name type="scientific">Dendrobium thyrsiflorum</name>
    <name type="common">Pinecone-like raceme dendrobium</name>
    <name type="synonym">Orchid</name>
    <dbReference type="NCBI Taxonomy" id="117978"/>
    <lineage>
        <taxon>Eukaryota</taxon>
        <taxon>Viridiplantae</taxon>
        <taxon>Streptophyta</taxon>
        <taxon>Embryophyta</taxon>
        <taxon>Tracheophyta</taxon>
        <taxon>Spermatophyta</taxon>
        <taxon>Magnoliopsida</taxon>
        <taxon>Liliopsida</taxon>
        <taxon>Asparagales</taxon>
        <taxon>Orchidaceae</taxon>
        <taxon>Epidendroideae</taxon>
        <taxon>Malaxideae</taxon>
        <taxon>Dendrobiinae</taxon>
        <taxon>Dendrobium</taxon>
    </lineage>
</organism>
<evidence type="ECO:0000259" key="9">
    <source>
        <dbReference type="Pfam" id="PF26216"/>
    </source>
</evidence>
<reference evidence="11 12" key="1">
    <citation type="journal article" date="2024" name="Plant Biotechnol. J.">
        <title>Dendrobium thyrsiflorum genome and its molecular insights into genes involved in important horticultural traits.</title>
        <authorList>
            <person name="Chen B."/>
            <person name="Wang J.Y."/>
            <person name="Zheng P.J."/>
            <person name="Li K.L."/>
            <person name="Liang Y.M."/>
            <person name="Chen X.F."/>
            <person name="Zhang C."/>
            <person name="Zhao X."/>
            <person name="He X."/>
            <person name="Zhang G.Q."/>
            <person name="Liu Z.J."/>
            <person name="Xu Q."/>
        </authorList>
    </citation>
    <scope>NUCLEOTIDE SEQUENCE [LARGE SCALE GENOMIC DNA]</scope>
    <source>
        <strain evidence="11">GZMU011</strain>
    </source>
</reference>
<evidence type="ECO:0000256" key="3">
    <source>
        <dbReference type="ARBA" id="ARBA00022490"/>
    </source>
</evidence>
<evidence type="ECO:0000313" key="11">
    <source>
        <dbReference type="EMBL" id="KAL0915757.1"/>
    </source>
</evidence>
<evidence type="ECO:0000256" key="8">
    <source>
        <dbReference type="ARBA" id="ARBA00022801"/>
    </source>
</evidence>
<evidence type="ECO:0008006" key="13">
    <source>
        <dbReference type="Google" id="ProtNLM"/>
    </source>
</evidence>
<dbReference type="PANTHER" id="PTHR20884">
    <property type="entry name" value="GDP-D-GLUCOSE PHOSPHORYLASE 1"/>
    <property type="match status" value="1"/>
</dbReference>
<evidence type="ECO:0000256" key="4">
    <source>
        <dbReference type="ARBA" id="ARBA00022658"/>
    </source>
</evidence>
<evidence type="ECO:0000256" key="6">
    <source>
        <dbReference type="ARBA" id="ARBA00022695"/>
    </source>
</evidence>
<keyword evidence="7" id="KW-0547">Nucleotide-binding</keyword>
<dbReference type="GO" id="GO:0016779">
    <property type="term" value="F:nucleotidyltransferase activity"/>
    <property type="evidence" value="ECO:0007669"/>
    <property type="project" value="UniProtKB-KW"/>
</dbReference>
<keyword evidence="3" id="KW-0963">Cytoplasm</keyword>
<evidence type="ECO:0000256" key="5">
    <source>
        <dbReference type="ARBA" id="ARBA00022679"/>
    </source>
</evidence>
<evidence type="ECO:0000259" key="10">
    <source>
        <dbReference type="Pfam" id="PF26217"/>
    </source>
</evidence>
<feature type="domain" description="GDPGP1-like N-terminal" evidence="10">
    <location>
        <begin position="63"/>
        <end position="228"/>
    </location>
</feature>
<dbReference type="EMBL" id="JANQDX010000011">
    <property type="protein sequence ID" value="KAL0915757.1"/>
    <property type="molecule type" value="Genomic_DNA"/>
</dbReference>
<protein>
    <recommendedName>
        <fullName evidence="13">GDP-L-galactose phosphorylase 1</fullName>
    </recommendedName>
</protein>
<evidence type="ECO:0000313" key="12">
    <source>
        <dbReference type="Proteomes" id="UP001552299"/>
    </source>
</evidence>
<dbReference type="InterPro" id="IPR058865">
    <property type="entry name" value="GDPGP1_C"/>
</dbReference>
<keyword evidence="12" id="KW-1185">Reference proteome</keyword>
<name>A0ABD0UZJ9_DENTH</name>
<evidence type="ECO:0000256" key="7">
    <source>
        <dbReference type="ARBA" id="ARBA00022741"/>
    </source>
</evidence>
<dbReference type="GO" id="GO:0000166">
    <property type="term" value="F:nucleotide binding"/>
    <property type="evidence" value="ECO:0007669"/>
    <property type="project" value="UniProtKB-KW"/>
</dbReference>
<feature type="domain" description="GDPGP1-like C-terminal" evidence="9">
    <location>
        <begin position="236"/>
        <end position="372"/>
    </location>
</feature>
<dbReference type="GO" id="GO:0016787">
    <property type="term" value="F:hydrolase activity"/>
    <property type="evidence" value="ECO:0007669"/>
    <property type="project" value="UniProtKB-KW"/>
</dbReference>
<dbReference type="GO" id="GO:0005737">
    <property type="term" value="C:cytoplasm"/>
    <property type="evidence" value="ECO:0007669"/>
    <property type="project" value="UniProtKB-SubCell"/>
</dbReference>
<evidence type="ECO:0000256" key="1">
    <source>
        <dbReference type="ARBA" id="ARBA00004496"/>
    </source>
</evidence>
<accession>A0ABD0UZJ9</accession>
<keyword evidence="5" id="KW-0808">Transferase</keyword>
<dbReference type="Pfam" id="PF26216">
    <property type="entry name" value="GDPGP1_C"/>
    <property type="match status" value="1"/>
</dbReference>
<keyword evidence="4" id="KW-0344">Guanine-nucleotide releasing factor</keyword>
<comment type="caution">
    <text evidence="11">The sequence shown here is derived from an EMBL/GenBank/DDBJ whole genome shotgun (WGS) entry which is preliminary data.</text>
</comment>
<dbReference type="InterPro" id="IPR058866">
    <property type="entry name" value="GDPGP1_N"/>
</dbReference>
<comment type="subcellular location">
    <subcellularLocation>
        <location evidence="1">Cytoplasm</location>
    </subcellularLocation>
</comment>
<dbReference type="PANTHER" id="PTHR20884:SF9">
    <property type="entry name" value="OS12G0612100 PROTEIN"/>
    <property type="match status" value="1"/>
</dbReference>
<evidence type="ECO:0000256" key="2">
    <source>
        <dbReference type="ARBA" id="ARBA00006451"/>
    </source>
</evidence>
<dbReference type="GO" id="GO:0005085">
    <property type="term" value="F:guanyl-nucleotide exchange factor activity"/>
    <property type="evidence" value="ECO:0007669"/>
    <property type="project" value="UniProtKB-KW"/>
</dbReference>
<dbReference type="Pfam" id="PF26217">
    <property type="entry name" value="GDPGP1_N"/>
    <property type="match status" value="1"/>
</dbReference>